<dbReference type="EMBL" id="OD008123">
    <property type="protein sequence ID" value="CAD7414638.1"/>
    <property type="molecule type" value="Genomic_DNA"/>
</dbReference>
<organism evidence="1">
    <name type="scientific">Timema poppense</name>
    <name type="common">Walking stick</name>
    <dbReference type="NCBI Taxonomy" id="170557"/>
    <lineage>
        <taxon>Eukaryota</taxon>
        <taxon>Metazoa</taxon>
        <taxon>Ecdysozoa</taxon>
        <taxon>Arthropoda</taxon>
        <taxon>Hexapoda</taxon>
        <taxon>Insecta</taxon>
        <taxon>Pterygota</taxon>
        <taxon>Neoptera</taxon>
        <taxon>Polyneoptera</taxon>
        <taxon>Phasmatodea</taxon>
        <taxon>Timematodea</taxon>
        <taxon>Timematoidea</taxon>
        <taxon>Timematidae</taxon>
        <taxon>Timema</taxon>
    </lineage>
</organism>
<dbReference type="AlphaFoldDB" id="A0A7R9HA47"/>
<gene>
    <name evidence="1" type="ORF">TPSB3V08_LOCUS9797</name>
</gene>
<sequence>MLACFVTNTATSEMWQSIVARRERGDVSLPAGGVSVALAHTTPFVPLQSPADPVLTFIKMFVLLITIHV</sequence>
<protein>
    <submittedName>
        <fullName evidence="1">Uncharacterized protein</fullName>
    </submittedName>
</protein>
<reference evidence="1" key="1">
    <citation type="submission" date="2020-11" db="EMBL/GenBank/DDBJ databases">
        <authorList>
            <person name="Tran Van P."/>
        </authorList>
    </citation>
    <scope>NUCLEOTIDE SEQUENCE</scope>
</reference>
<name>A0A7R9HA47_TIMPO</name>
<proteinExistence type="predicted"/>
<accession>A0A7R9HA47</accession>
<evidence type="ECO:0000313" key="1">
    <source>
        <dbReference type="EMBL" id="CAD7414638.1"/>
    </source>
</evidence>